<dbReference type="Pfam" id="PF00275">
    <property type="entry name" value="EPSP_synthase"/>
    <property type="match status" value="1"/>
</dbReference>
<feature type="binding site" evidence="21">
    <location>
        <position position="221"/>
    </location>
    <ligand>
        <name>NAD(+)</name>
        <dbReference type="ChEBI" id="CHEBI:57540"/>
    </ligand>
</feature>
<dbReference type="PIRSF" id="PIRSF000514">
    <property type="entry name" value="Pentafunct_AroM"/>
    <property type="match status" value="1"/>
</dbReference>
<dbReference type="FunFam" id="3.65.10.10:FF:000007">
    <property type="entry name" value="Pentafunctional AROM polypeptide"/>
    <property type="match status" value="1"/>
</dbReference>
<dbReference type="EMBL" id="MCGO01000002">
    <property type="protein sequence ID" value="ORY53146.1"/>
    <property type="molecule type" value="Genomic_DNA"/>
</dbReference>
<keyword evidence="17 21" id="KW-0511">Multifunctional enzyme</keyword>
<dbReference type="FunFam" id="1.20.1090.10:FF:000007">
    <property type="entry name" value="Pentafunctional AROM polypeptide"/>
    <property type="match status" value="1"/>
</dbReference>
<dbReference type="PROSITE" id="PS00885">
    <property type="entry name" value="EPSP_SYNTHASE_2"/>
    <property type="match status" value="1"/>
</dbReference>
<feature type="binding site" evidence="21">
    <location>
        <position position="250"/>
    </location>
    <ligand>
        <name>NAD(+)</name>
        <dbReference type="ChEBI" id="CHEBI:57540"/>
    </ligand>
</feature>
<dbReference type="InterPro" id="IPR030960">
    <property type="entry name" value="DHQS/DOIS_N"/>
</dbReference>
<name>A0A1Y2D1Z3_9FUNG</name>
<dbReference type="InterPro" id="IPR036291">
    <property type="entry name" value="NAD(P)-bd_dom_sf"/>
</dbReference>
<accession>A0A1Y2D1Z3</accession>
<feature type="binding site" evidence="21">
    <location>
        <position position="344"/>
    </location>
    <ligand>
        <name>7-phospho-2-dehydro-3-deoxy-D-arabino-heptonate</name>
        <dbReference type="ChEBI" id="CHEBI:58394"/>
    </ligand>
</feature>
<feature type="binding site" evidence="21">
    <location>
        <begin position="199"/>
        <end position="200"/>
    </location>
    <ligand>
        <name>NAD(+)</name>
        <dbReference type="ChEBI" id="CHEBI:57540"/>
    </ligand>
</feature>
<dbReference type="InterPro" id="IPR013708">
    <property type="entry name" value="Shikimate_DH-bd_N"/>
</dbReference>
<dbReference type="InterPro" id="IPR008289">
    <property type="entry name" value="Pentafunct_AroM"/>
</dbReference>
<keyword evidence="16 21" id="KW-0456">Lyase</keyword>
<dbReference type="NCBIfam" id="TIGR01357">
    <property type="entry name" value="aroB"/>
    <property type="match status" value="1"/>
</dbReference>
<comment type="cofactor">
    <cofactor evidence="21 22">
        <name>Zn(2+)</name>
        <dbReference type="ChEBI" id="CHEBI:29105"/>
    </cofactor>
    <text evidence="21 22">Binds 2 Zn(2+) ions per subunit.</text>
</comment>
<evidence type="ECO:0000256" key="17">
    <source>
        <dbReference type="ARBA" id="ARBA00023268"/>
    </source>
</evidence>
<comment type="similarity">
    <text evidence="4">Belongs to the EPSP synthase family.</text>
</comment>
<evidence type="ECO:0000256" key="20">
    <source>
        <dbReference type="ARBA" id="ARBA00054455"/>
    </source>
</evidence>
<dbReference type="Pfam" id="PF01487">
    <property type="entry name" value="DHquinase_I"/>
    <property type="match status" value="1"/>
</dbReference>
<evidence type="ECO:0000259" key="28">
    <source>
        <dbReference type="Pfam" id="PF24621"/>
    </source>
</evidence>
<dbReference type="EC" id="4.2.1.10" evidence="21"/>
<dbReference type="CDD" id="cd01556">
    <property type="entry name" value="EPSP_synthase"/>
    <property type="match status" value="1"/>
</dbReference>
<dbReference type="CDD" id="cd01065">
    <property type="entry name" value="NAD_bind_Shikimate_DH"/>
    <property type="match status" value="1"/>
</dbReference>
<evidence type="ECO:0000256" key="11">
    <source>
        <dbReference type="ARBA" id="ARBA00022833"/>
    </source>
</evidence>
<dbReference type="GO" id="GO:0008652">
    <property type="term" value="P:amino acid biosynthetic process"/>
    <property type="evidence" value="ECO:0007669"/>
    <property type="project" value="UniProtKB-KW"/>
</dbReference>
<dbReference type="CDD" id="cd00502">
    <property type="entry name" value="DHQase_I"/>
    <property type="match status" value="1"/>
</dbReference>
<evidence type="ECO:0000256" key="21">
    <source>
        <dbReference type="HAMAP-Rule" id="MF_03143"/>
    </source>
</evidence>
<feature type="binding site" evidence="21">
    <location>
        <begin position="143"/>
        <end position="146"/>
    </location>
    <ligand>
        <name>NAD(+)</name>
        <dbReference type="ChEBI" id="CHEBI:57540"/>
    </ligand>
</feature>
<feature type="region of interest" description="3-dehydroquinate synthase" evidence="21">
    <location>
        <begin position="1"/>
        <end position="441"/>
    </location>
</feature>
<evidence type="ECO:0000256" key="13">
    <source>
        <dbReference type="ARBA" id="ARBA00022857"/>
    </source>
</evidence>
<keyword evidence="14 21" id="KW-0560">Oxidoreductase</keyword>
<feature type="binding site" evidence="21">
    <location>
        <begin position="239"/>
        <end position="242"/>
    </location>
    <ligand>
        <name>NAD(+)</name>
        <dbReference type="ChEBI" id="CHEBI:57540"/>
    </ligand>
</feature>
<dbReference type="Gene3D" id="3.20.20.70">
    <property type="entry name" value="Aldolase class I"/>
    <property type="match status" value="1"/>
</dbReference>
<dbReference type="Gene3D" id="3.40.50.1970">
    <property type="match status" value="1"/>
</dbReference>
<dbReference type="EC" id="1.1.1.25" evidence="21"/>
<keyword evidence="7 21" id="KW-0808">Transferase</keyword>
<dbReference type="InterPro" id="IPR001986">
    <property type="entry name" value="Enolpyruvate_Tfrase_dom"/>
</dbReference>
<evidence type="ECO:0000256" key="12">
    <source>
        <dbReference type="ARBA" id="ARBA00022840"/>
    </source>
</evidence>
<dbReference type="HAMAP" id="MF_00110">
    <property type="entry name" value="DHQ_synthase"/>
    <property type="match status" value="1"/>
</dbReference>
<comment type="similarity">
    <text evidence="21 22">In the C-terminal section; belongs to the shikimate dehydrogenase family.</text>
</comment>
<evidence type="ECO:0000313" key="29">
    <source>
        <dbReference type="EMBL" id="ORY53146.1"/>
    </source>
</evidence>
<dbReference type="InterPro" id="IPR013785">
    <property type="entry name" value="Aldolase_TIM"/>
</dbReference>
<feature type="active site" description="Schiff-base intermediate with substrate; for 3-dehydroquinate dehydratase activity" evidence="21">
    <location>
        <position position="1308"/>
    </location>
</feature>
<dbReference type="FunFam" id="3.20.20.70:FF:000135">
    <property type="entry name" value="Pentafunctional AROM polypeptide"/>
    <property type="match status" value="1"/>
</dbReference>
<dbReference type="Pfam" id="PF08501">
    <property type="entry name" value="Shikimate_dh_N"/>
    <property type="match status" value="1"/>
</dbReference>
<evidence type="ECO:0000259" key="25">
    <source>
        <dbReference type="Pfam" id="PF01761"/>
    </source>
</evidence>
<dbReference type="GO" id="GO:0004764">
    <property type="term" value="F:shikimate 3-dehydrogenase (NADP+) activity"/>
    <property type="evidence" value="ECO:0007669"/>
    <property type="project" value="UniProtKB-UniRule"/>
</dbReference>
<evidence type="ECO:0000259" key="24">
    <source>
        <dbReference type="Pfam" id="PF00275"/>
    </source>
</evidence>
<feature type="binding site" evidence="21">
    <location>
        <position position="190"/>
    </location>
    <ligand>
        <name>7-phospho-2-dehydro-3-deoxy-D-arabino-heptonate</name>
        <dbReference type="ChEBI" id="CHEBI:58394"/>
    </ligand>
</feature>
<comment type="pathway">
    <text evidence="21 22">Metabolic intermediate biosynthesis; chorismate biosynthesis; chorismate from D-erythrose 4-phosphate and phosphoenolpyruvate: step 3/7.</text>
</comment>
<proteinExistence type="inferred from homology"/>
<comment type="caution">
    <text evidence="29">The sequence shown here is derived from an EMBL/GenBank/DDBJ whole genome shotgun (WGS) entry which is preliminary data.</text>
</comment>
<dbReference type="PRINTS" id="PR01100">
    <property type="entry name" value="SHIKIMTKNASE"/>
</dbReference>
<sequence length="1687" mass="182163">MESESSPRRTTRSSARPAASPAPTSPPKRSPSTASPSKAKRVRVAELEGRGPVKAAFTTDYSIAGAAHPIHRVSVLGAESVTLGFGITSHIAKQIAAKAPASTYLVATDSNVAPLHLPALKEALRAHIAEGSRILEYIIPPGESVKTREMKNVIEDFMLANKCTRDSCIIALGGGVVGDMFGFVAATFMRGIPVIQIPTTLLAMVDSSIGGKTAVDTPHGKNLIGAFHQPRHIFMDLAYLRTLPHREYINGMAEVIKTAAIWDEEDFALLENNAEDILNLSAANKKADSELNTDLLLKVVLGSIRVKAHVVTVDEKETGLRGLLNFGHTVGHAIEAILSPELLHGECVAMGMVREAEIARHLGYVNDVVIGRIVRCLQAYGLPVSTEDKKVLQLAPGKHCSVDQMMDIMRVDKKNQGNKKRVVMLAGIGKTHEPKASFIPDDVIIKVLSPAMVVDGGLKADSARKEVRLNVPGSKSISNRALVLAALGKGECRLEGLLHSDDVQVMLDSLQKLVGIKYIWEDNGNTLVVEGGAGKLQVPNSEIYLGNAGTAARFLTTVCCLVRSNDGRTTTVTGNARMKQRPIGPLVEALRSKGCDLTYLEGQGCLPLKVEPTGLKGGHIKLSASISSQYVSSILLSAPYAETAVTLELIGDAVVSKPYIDMTTAMMKSFGIVVTVDPGNDNIYHIPKGVYKNPKTYLVEADASSATYPLAFAAITGTKVTVTNIGSNSLQGDAEFAVKVLRPMGCVVEQTATQTTVQGPKRLKPIPSIDMETMTDAFLTASVLAAVATNGESGPDANLTKIHGISNQRVKECNRIAAMVEQLAKFGVHASELPDGIQISGVNEDPKKALKSPEGGVFCYDDHRVAMSFSILACARGAGQKSIILEKKCVEKTWPAWWDALENILGISVTGADLVHDGSSSAGNKQVGGKAASAAPATSTVTKTTPVKATFDETTVVVIGMRGAGKSHMGKAAAKALNRTFIDTDDYFAHKMGITIAEYVKDHSWAEFRKLECAQLQQILNDHPKGYVVSCGGGIVETPEARVVLKDWHSKKGRVIHLTRDIGAVVEYLTADKTRPALGEDPKSIWSRRRPWYKECSNAEFKIVADGSDASWKAVERDFAKYMRFMLSTEGTFQVAGSPSFFLCLTFGDLHDAVKVLENASEGADALELRVDLLKEWSDEFIGTQISLIRRHSDLPIIFTVRTKSQGGRFADNDLVNMFSLLELGVKYQCEFVDVEVLDAKSEQFLELYKALRANKGRSHFLASFHDFSGTAIWDQTGYGSSLSAASGSRVMMRDKYVELHQFGDSIKLIGKANTLDDNFALHRFVHETVPTLGLQPVKPLIAVNMTAVGQVSRALNDYMTPVTHPALPIAAAPGQLSIKQIHETRYLLGLIAPKKFYLFGHPIAQSMSPTLHNAGFNALGLPHKYSLSENPNWSHVKAMLDEGLKNKTFGGASVTIPHKEEIIKHNLVSTLTEAATKIGAVNTIMIDDHGKLVGDNTDWLGIRASILKRVSIEGYDLVGGVIGAGGTSRAACFALKSLGVTDLRIWNRTESKAAGLAEEFGGHVVSGGFEHIFDKSPAVGAKPKLFLLVSSVPGASQNDLPIDEMFTNANAGAPAGSVGVFVEMAYRPRQTVIIEHLGSIERTNISWSYVEGVEILIEQGLEQFTRWTGRRAPRKVIEETVYANYK</sequence>
<dbReference type="GO" id="GO:0003866">
    <property type="term" value="F:3-phosphoshikimate 1-carboxyvinyltransferase activity"/>
    <property type="evidence" value="ECO:0007669"/>
    <property type="project" value="UniProtKB-UniRule"/>
</dbReference>
<feature type="active site" description="For EPSP synthase activity" evidence="21">
    <location>
        <position position="889"/>
    </location>
</feature>
<keyword evidence="6 21" id="KW-0028">Amino-acid biosynthesis</keyword>
<dbReference type="InterPro" id="IPR001381">
    <property type="entry name" value="DHquinase_I"/>
</dbReference>
<dbReference type="FunFam" id="3.40.50.1970:FF:000007">
    <property type="entry name" value="Pentafunctional AROM polypeptide"/>
    <property type="match status" value="1"/>
</dbReference>
<protein>
    <recommendedName>
        <fullName evidence="21">Pentafunctional AROM polypeptide</fullName>
    </recommendedName>
    <domain>
        <recommendedName>
            <fullName evidence="21">3-dehydroquinate synthase</fullName>
            <shortName evidence="21">DHQS</shortName>
            <ecNumber evidence="21">4.2.3.4</ecNumber>
        </recommendedName>
    </domain>
    <domain>
        <recommendedName>
            <fullName evidence="21">3-phosphoshikimate 1-carboxyvinyltransferase</fullName>
            <ecNumber evidence="21">2.5.1.19</ecNumber>
        </recommendedName>
        <alternativeName>
            <fullName evidence="21">5-enolpyruvylshikimate-3-phosphate synthase</fullName>
            <shortName evidence="21">EPSP synthase</shortName>
            <shortName evidence="21">EPSPS</shortName>
        </alternativeName>
    </domain>
    <domain>
        <recommendedName>
            <fullName evidence="21">Shikimate kinase</fullName>
            <shortName evidence="21">SK</shortName>
            <ecNumber evidence="21">2.7.1.71</ecNumber>
        </recommendedName>
    </domain>
    <domain>
        <recommendedName>
            <fullName evidence="21">3-dehydroquinate dehydratase</fullName>
            <shortName evidence="21">3-dehydroquinase</shortName>
            <ecNumber evidence="21">4.2.1.10</ecNumber>
        </recommendedName>
    </domain>
    <domain>
        <recommendedName>
            <fullName evidence="21">Shikimate dehydrogenase</fullName>
            <ecNumber evidence="21">1.1.1.25</ecNumber>
        </recommendedName>
    </domain>
</protein>
<feature type="active site" description="Proton acceptor; for 3-dehydroquinate synthase activity" evidence="21">
    <location>
        <position position="332"/>
    </location>
</feature>
<dbReference type="InterPro" id="IPR036968">
    <property type="entry name" value="Enolpyruvate_Tfrase_sf"/>
</dbReference>
<keyword evidence="15 21" id="KW-0057">Aromatic amino acid biosynthesis</keyword>
<dbReference type="GO" id="GO:0009423">
    <property type="term" value="P:chorismate biosynthetic process"/>
    <property type="evidence" value="ECO:0007669"/>
    <property type="project" value="UniProtKB-UniRule"/>
</dbReference>
<feature type="region of interest" description="Disordered" evidence="23">
    <location>
        <begin position="1"/>
        <end position="41"/>
    </location>
</feature>
<comment type="subcellular location">
    <subcellularLocation>
        <location evidence="1 21 22">Cytoplasm</location>
    </subcellularLocation>
</comment>
<keyword evidence="9 21" id="KW-0547">Nucleotide-binding</keyword>
<dbReference type="SUPFAM" id="SSF53223">
    <property type="entry name" value="Aminoacid dehydrogenase-like, N-terminal domain"/>
    <property type="match status" value="1"/>
</dbReference>
<dbReference type="CDD" id="cd00464">
    <property type="entry name" value="SK"/>
    <property type="match status" value="1"/>
</dbReference>
<feature type="domain" description="Shikimate dehydrogenase substrate binding N-terminal" evidence="26">
    <location>
        <begin position="1399"/>
        <end position="1485"/>
    </location>
</feature>
<evidence type="ECO:0000256" key="10">
    <source>
        <dbReference type="ARBA" id="ARBA00022777"/>
    </source>
</evidence>
<dbReference type="InterPro" id="IPR023000">
    <property type="entry name" value="Shikimate_kinase_CS"/>
</dbReference>
<dbReference type="InterPro" id="IPR000623">
    <property type="entry name" value="Shikimate_kinase/TSH1"/>
</dbReference>
<comment type="pathway">
    <text evidence="21 22">Metabolic intermediate biosynthesis; chorismate biosynthesis; chorismate from D-erythrose 4-phosphate and phosphoenolpyruvate: step 2/7.</text>
</comment>
<dbReference type="GO" id="GO:0003856">
    <property type="term" value="F:3-dehydroquinate synthase activity"/>
    <property type="evidence" value="ECO:0007669"/>
    <property type="project" value="UniProtKB-UniRule"/>
</dbReference>
<feature type="binding site" evidence="21">
    <location>
        <position position="328"/>
    </location>
    <ligand>
        <name>7-phospho-2-dehydro-3-deoxy-D-arabino-heptonate</name>
        <dbReference type="ChEBI" id="CHEBI:58394"/>
    </ligand>
</feature>
<reference evidence="29 30" key="1">
    <citation type="submission" date="2016-07" db="EMBL/GenBank/DDBJ databases">
        <title>Pervasive Adenine N6-methylation of Active Genes in Fungi.</title>
        <authorList>
            <consortium name="DOE Joint Genome Institute"/>
            <person name="Mondo S.J."/>
            <person name="Dannebaum R.O."/>
            <person name="Kuo R.C."/>
            <person name="Labutti K."/>
            <person name="Haridas S."/>
            <person name="Kuo A."/>
            <person name="Salamov A."/>
            <person name="Ahrendt S.R."/>
            <person name="Lipzen A."/>
            <person name="Sullivan W."/>
            <person name="Andreopoulos W.B."/>
            <person name="Clum A."/>
            <person name="Lindquist E."/>
            <person name="Daum C."/>
            <person name="Ramamoorthy G.K."/>
            <person name="Gryganskyi A."/>
            <person name="Culley D."/>
            <person name="Magnuson J.K."/>
            <person name="James T.Y."/>
            <person name="O'Malley M.A."/>
            <person name="Stajich J.E."/>
            <person name="Spatafora J.W."/>
            <person name="Visel A."/>
            <person name="Grigoriev I.V."/>
        </authorList>
    </citation>
    <scope>NUCLEOTIDE SEQUENCE [LARGE SCALE GENOMIC DNA]</scope>
    <source>
        <strain evidence="29 30">JEL800</strain>
    </source>
</reference>
<dbReference type="GO" id="GO:0046872">
    <property type="term" value="F:metal ion binding"/>
    <property type="evidence" value="ECO:0007669"/>
    <property type="project" value="UniProtKB-UniRule"/>
</dbReference>
<dbReference type="InterPro" id="IPR056179">
    <property type="entry name" value="DHQS_C"/>
</dbReference>
<dbReference type="InterPro" id="IPR013792">
    <property type="entry name" value="RNA3'P_cycl/enolpyr_Trfase_a/b"/>
</dbReference>
<dbReference type="InterPro" id="IPR010110">
    <property type="entry name" value="Shikimate_DH_AroM-type"/>
</dbReference>
<evidence type="ECO:0000256" key="18">
    <source>
        <dbReference type="ARBA" id="ARBA00044633"/>
    </source>
</evidence>
<dbReference type="InterPro" id="IPR041121">
    <property type="entry name" value="SDH_C"/>
</dbReference>
<keyword evidence="12 21" id="KW-0067">ATP-binding</keyword>
<evidence type="ECO:0000256" key="15">
    <source>
        <dbReference type="ARBA" id="ARBA00023141"/>
    </source>
</evidence>
<evidence type="ECO:0000256" key="6">
    <source>
        <dbReference type="ARBA" id="ARBA00022605"/>
    </source>
</evidence>
<feature type="domain" description="3-dehydroquinate synthase C-terminal" evidence="28">
    <location>
        <begin position="251"/>
        <end position="415"/>
    </location>
</feature>
<feature type="domain" description="SDH C-terminal" evidence="27">
    <location>
        <begin position="1653"/>
        <end position="1682"/>
    </location>
</feature>
<evidence type="ECO:0000256" key="7">
    <source>
        <dbReference type="ARBA" id="ARBA00022679"/>
    </source>
</evidence>
<dbReference type="HAMAP" id="MF_03143">
    <property type="entry name" value="Pentafunct_AroM"/>
    <property type="match status" value="1"/>
</dbReference>
<evidence type="ECO:0000256" key="5">
    <source>
        <dbReference type="ARBA" id="ARBA00022490"/>
    </source>
</evidence>
<feature type="binding site" evidence="21">
    <location>
        <begin position="254"/>
        <end position="257"/>
    </location>
    <ligand>
        <name>7-phospho-2-dehydro-3-deoxy-D-arabino-heptonate</name>
        <dbReference type="ChEBI" id="CHEBI:58394"/>
    </ligand>
</feature>
<dbReference type="Pfam" id="PF01202">
    <property type="entry name" value="SKI"/>
    <property type="match status" value="1"/>
</dbReference>
<dbReference type="GO" id="GO:0005524">
    <property type="term" value="F:ATP binding"/>
    <property type="evidence" value="ECO:0007669"/>
    <property type="project" value="UniProtKB-UniRule"/>
</dbReference>
<evidence type="ECO:0000256" key="2">
    <source>
        <dbReference type="ARBA" id="ARBA00004811"/>
    </source>
</evidence>
<comment type="pathway">
    <text evidence="2 21 22">Metabolic intermediate biosynthesis; chorismate biosynthesis; chorismate from D-erythrose 4-phosphate and phosphoenolpyruvate: step 6/7.</text>
</comment>
<feature type="binding site" evidence="21">
    <location>
        <begin position="960"/>
        <end position="967"/>
    </location>
    <ligand>
        <name>ATP</name>
        <dbReference type="ChEBI" id="CHEBI:30616"/>
    </ligand>
</feature>
<dbReference type="InterPro" id="IPR046346">
    <property type="entry name" value="Aminoacid_DH-like_N_sf"/>
</dbReference>
<organism evidence="29 30">
    <name type="scientific">Rhizoclosmatium globosum</name>
    <dbReference type="NCBI Taxonomy" id="329046"/>
    <lineage>
        <taxon>Eukaryota</taxon>
        <taxon>Fungi</taxon>
        <taxon>Fungi incertae sedis</taxon>
        <taxon>Chytridiomycota</taxon>
        <taxon>Chytridiomycota incertae sedis</taxon>
        <taxon>Chytridiomycetes</taxon>
        <taxon>Chytridiales</taxon>
        <taxon>Chytriomycetaceae</taxon>
        <taxon>Rhizoclosmatium</taxon>
    </lineage>
</organism>
<comment type="similarity">
    <text evidence="21 22">In the 2nd section; belongs to the EPSP synthase family.</text>
</comment>
<feature type="binding site" evidence="21">
    <location>
        <position position="307"/>
    </location>
    <ligand>
        <name>7-phospho-2-dehydro-3-deoxy-D-arabino-heptonate</name>
        <dbReference type="ChEBI" id="CHEBI:58394"/>
    </ligand>
</feature>
<dbReference type="EC" id="4.2.3.4" evidence="21"/>
<comment type="caution">
    <text evidence="21">Lacks conserved residue(s) required for the propagation of feature annotation.</text>
</comment>
<evidence type="ECO:0000256" key="23">
    <source>
        <dbReference type="SAM" id="MobiDB-lite"/>
    </source>
</evidence>
<dbReference type="HAMAP" id="MF_00109">
    <property type="entry name" value="Shikimate_kinase"/>
    <property type="match status" value="1"/>
</dbReference>
<dbReference type="Pfam" id="PF24621">
    <property type="entry name" value="DHQS_C"/>
    <property type="match status" value="1"/>
</dbReference>
<dbReference type="Gene3D" id="3.40.50.300">
    <property type="entry name" value="P-loop containing nucleotide triphosphate hydrolases"/>
    <property type="match status" value="1"/>
</dbReference>
<evidence type="ECO:0000256" key="16">
    <source>
        <dbReference type="ARBA" id="ARBA00023239"/>
    </source>
</evidence>
<comment type="catalytic activity">
    <reaction evidence="21 22">
        <text>7-phospho-2-dehydro-3-deoxy-D-arabino-heptonate = 3-dehydroquinate + phosphate</text>
        <dbReference type="Rhea" id="RHEA:21968"/>
        <dbReference type="ChEBI" id="CHEBI:32364"/>
        <dbReference type="ChEBI" id="CHEBI:43474"/>
        <dbReference type="ChEBI" id="CHEBI:58394"/>
        <dbReference type="EC" id="4.2.3.4"/>
    </reaction>
</comment>
<dbReference type="InterPro" id="IPR016037">
    <property type="entry name" value="DHQ_synth_AroB"/>
</dbReference>
<dbReference type="InterPro" id="IPR027417">
    <property type="entry name" value="P-loop_NTPase"/>
</dbReference>
<dbReference type="FunFam" id="3.40.50.300:FF:001256">
    <property type="entry name" value="Pentafunctional AROM polypeptide"/>
    <property type="match status" value="1"/>
</dbReference>
<evidence type="ECO:0000256" key="3">
    <source>
        <dbReference type="ARBA" id="ARBA00004842"/>
    </source>
</evidence>
<keyword evidence="5 21" id="KW-0963">Cytoplasm</keyword>
<dbReference type="GO" id="GO:0009073">
    <property type="term" value="P:aromatic amino acid family biosynthetic process"/>
    <property type="evidence" value="ECO:0007669"/>
    <property type="project" value="UniProtKB-UniRule"/>
</dbReference>
<dbReference type="NCBIfam" id="TIGR01356">
    <property type="entry name" value="aroA"/>
    <property type="match status" value="1"/>
</dbReference>
<dbReference type="CDD" id="cd08195">
    <property type="entry name" value="DHQS"/>
    <property type="match status" value="1"/>
</dbReference>
<evidence type="ECO:0000256" key="4">
    <source>
        <dbReference type="ARBA" id="ARBA00009948"/>
    </source>
</evidence>
<dbReference type="OrthoDB" id="197068at2759"/>
<feature type="active site" description="Proton acceptor; for 3-dehydroquinate dehydratase activity" evidence="21">
    <location>
        <position position="1266"/>
    </location>
</feature>
<dbReference type="NCBIfam" id="TIGR01809">
    <property type="entry name" value="Shik-DH-AROM"/>
    <property type="match status" value="1"/>
</dbReference>
<evidence type="ECO:0000259" key="27">
    <source>
        <dbReference type="Pfam" id="PF18317"/>
    </source>
</evidence>
<dbReference type="EC" id="2.7.1.71" evidence="21"/>
<feature type="compositionally biased region" description="Low complexity" evidence="23">
    <location>
        <begin position="12"/>
        <end position="22"/>
    </location>
</feature>
<dbReference type="Pfam" id="PF18317">
    <property type="entry name" value="SDH_C"/>
    <property type="match status" value="1"/>
</dbReference>
<comment type="similarity">
    <text evidence="21 22">In the 3rd section; belongs to the shikimate kinase family.</text>
</comment>
<evidence type="ECO:0000256" key="8">
    <source>
        <dbReference type="ARBA" id="ARBA00022723"/>
    </source>
</evidence>
<dbReference type="NCBIfam" id="TIGR01093">
    <property type="entry name" value="aroD"/>
    <property type="match status" value="1"/>
</dbReference>
<dbReference type="GO" id="GO:0004765">
    <property type="term" value="F:shikimate kinase activity"/>
    <property type="evidence" value="ECO:0007669"/>
    <property type="project" value="UniProtKB-UniRule"/>
</dbReference>
<evidence type="ECO:0000256" key="19">
    <source>
        <dbReference type="ARBA" id="ARBA00048567"/>
    </source>
</evidence>
<comment type="catalytic activity">
    <reaction evidence="21 22">
        <text>shikimate + NADP(+) = 3-dehydroshikimate + NADPH + H(+)</text>
        <dbReference type="Rhea" id="RHEA:17737"/>
        <dbReference type="ChEBI" id="CHEBI:15378"/>
        <dbReference type="ChEBI" id="CHEBI:16630"/>
        <dbReference type="ChEBI" id="CHEBI:36208"/>
        <dbReference type="ChEBI" id="CHEBI:57783"/>
        <dbReference type="ChEBI" id="CHEBI:58349"/>
        <dbReference type="EC" id="1.1.1.25"/>
    </reaction>
</comment>
<feature type="binding site" evidence="21">
    <location>
        <position position="254"/>
    </location>
    <ligand>
        <name>Zn(2+)</name>
        <dbReference type="ChEBI" id="CHEBI:29105"/>
        <note>catalytic</note>
    </ligand>
</feature>
<dbReference type="PROSITE" id="PS01128">
    <property type="entry name" value="SHIKIMATE_KINASE"/>
    <property type="match status" value="1"/>
</dbReference>
<comment type="pathway">
    <text evidence="21 22">Metabolic intermediate biosynthesis; chorismate biosynthesis; chorismate from D-erythrose 4-phosphate and phosphoenolpyruvate: step 4/7.</text>
</comment>
<dbReference type="SUPFAM" id="SSF55205">
    <property type="entry name" value="EPT/RTPC-like"/>
    <property type="match status" value="1"/>
</dbReference>
<dbReference type="PANTHER" id="PTHR21090">
    <property type="entry name" value="AROM/DEHYDROQUINATE SYNTHASE"/>
    <property type="match status" value="1"/>
</dbReference>
<dbReference type="InterPro" id="IPR023193">
    <property type="entry name" value="EPSP_synthase_CS"/>
</dbReference>
<evidence type="ECO:0000313" key="30">
    <source>
        <dbReference type="Proteomes" id="UP000193642"/>
    </source>
</evidence>
<evidence type="ECO:0000256" key="9">
    <source>
        <dbReference type="ARBA" id="ARBA00022741"/>
    </source>
</evidence>
<dbReference type="UniPathway" id="UPA00053">
    <property type="reaction ID" value="UER00085"/>
</dbReference>
<comment type="similarity">
    <text evidence="21 22">In the 4th section; belongs to the type-I 3-dehydroquinase family.</text>
</comment>
<dbReference type="Gene3D" id="1.20.1090.10">
    <property type="entry name" value="Dehydroquinate synthase-like - alpha domain"/>
    <property type="match status" value="1"/>
</dbReference>
<dbReference type="SUPFAM" id="SSF51569">
    <property type="entry name" value="Aldolase"/>
    <property type="match status" value="1"/>
</dbReference>
<feature type="domain" description="3-dehydroquinate synthase N-terminal" evidence="25">
    <location>
        <begin position="137"/>
        <end position="249"/>
    </location>
</feature>
<evidence type="ECO:0000259" key="26">
    <source>
        <dbReference type="Pfam" id="PF08501"/>
    </source>
</evidence>
<evidence type="ECO:0000256" key="14">
    <source>
        <dbReference type="ARBA" id="ARBA00023002"/>
    </source>
</evidence>
<keyword evidence="8 21" id="KW-0479">Metal-binding</keyword>
<dbReference type="Gene3D" id="3.65.10.10">
    <property type="entry name" value="Enolpyruvate transferase domain"/>
    <property type="match status" value="2"/>
</dbReference>
<feature type="binding site" evidence="21">
    <location>
        <begin position="109"/>
        <end position="111"/>
    </location>
    <ligand>
        <name>NAD(+)</name>
        <dbReference type="ChEBI" id="CHEBI:57540"/>
    </ligand>
</feature>
<feature type="domain" description="Enolpyruvate transferase" evidence="24">
    <location>
        <begin position="467"/>
        <end position="901"/>
    </location>
</feature>
<feature type="active site" description="Proton acceptor; for 3-dehydroquinate synthase activity" evidence="21">
    <location>
        <position position="317"/>
    </location>
</feature>
<comment type="subunit">
    <text evidence="21 22">Homodimer.</text>
</comment>
<feature type="binding site" evidence="21">
    <location>
        <position position="206"/>
    </location>
    <ligand>
        <name>7-phospho-2-dehydro-3-deoxy-D-arabino-heptonate</name>
        <dbReference type="ChEBI" id="CHEBI:58394"/>
    </ligand>
</feature>
<dbReference type="SUPFAM" id="SSF56796">
    <property type="entry name" value="Dehydroquinate synthase-like"/>
    <property type="match status" value="1"/>
</dbReference>
<feature type="binding site" evidence="21">
    <location>
        <position position="222"/>
    </location>
    <ligand>
        <name>7-phospho-2-dehydro-3-deoxy-D-arabino-heptonate</name>
        <dbReference type="ChEBI" id="CHEBI:58394"/>
    </ligand>
</feature>
<feature type="binding site" evidence="21">
    <location>
        <position position="413"/>
    </location>
    <ligand>
        <name>7-phospho-2-dehydro-3-deoxy-D-arabino-heptonate</name>
        <dbReference type="ChEBI" id="CHEBI:58394"/>
    </ligand>
</feature>
<evidence type="ECO:0000256" key="1">
    <source>
        <dbReference type="ARBA" id="ARBA00004496"/>
    </source>
</evidence>
<feature type="binding site" evidence="21">
    <location>
        <position position="179"/>
    </location>
    <ligand>
        <name>NAD(+)</name>
        <dbReference type="ChEBI" id="CHEBI:57540"/>
    </ligand>
</feature>
<comment type="similarity">
    <text evidence="22">In the N-terminal section; belongs to the dehydroquinate synthase family.</text>
</comment>
<comment type="catalytic activity">
    <reaction evidence="18">
        <text>3-phosphoshikimate + phosphoenolpyruvate = 5-O-(1-carboxyvinyl)-3-phosphoshikimate + phosphate</text>
        <dbReference type="Rhea" id="RHEA:21256"/>
        <dbReference type="ChEBI" id="CHEBI:43474"/>
        <dbReference type="ChEBI" id="CHEBI:57701"/>
        <dbReference type="ChEBI" id="CHEBI:58702"/>
        <dbReference type="ChEBI" id="CHEBI:145989"/>
        <dbReference type="EC" id="2.5.1.19"/>
    </reaction>
    <physiologicalReaction direction="left-to-right" evidence="18">
        <dbReference type="Rhea" id="RHEA:21257"/>
    </physiologicalReaction>
</comment>
<dbReference type="Gene3D" id="3.40.50.10860">
    <property type="entry name" value="Leucine Dehydrogenase, chain A, domain 1"/>
    <property type="match status" value="1"/>
</dbReference>
<feature type="binding site" evidence="21">
    <location>
        <position position="328"/>
    </location>
    <ligand>
        <name>Zn(2+)</name>
        <dbReference type="ChEBI" id="CHEBI:29105"/>
        <note>catalytic</note>
    </ligand>
</feature>
<dbReference type="InterPro" id="IPR006264">
    <property type="entry name" value="EPSP_synthase"/>
</dbReference>
<dbReference type="HAMAP" id="MF_00210">
    <property type="entry name" value="EPSP_synth"/>
    <property type="match status" value="1"/>
</dbReference>
<dbReference type="PROSITE" id="PS00104">
    <property type="entry name" value="EPSP_SYNTHASE_1"/>
    <property type="match status" value="1"/>
</dbReference>
<dbReference type="Proteomes" id="UP000193642">
    <property type="component" value="Unassembled WGS sequence"/>
</dbReference>
<gene>
    <name evidence="29" type="ORF">BCR33DRAFT_761408</name>
</gene>
<feature type="binding site" evidence="21">
    <location>
        <position position="344"/>
    </location>
    <ligand>
        <name>Zn(2+)</name>
        <dbReference type="ChEBI" id="CHEBI:29105"/>
        <note>catalytic</note>
    </ligand>
</feature>
<dbReference type="SUPFAM" id="SSF51735">
    <property type="entry name" value="NAD(P)-binding Rossmann-fold domains"/>
    <property type="match status" value="1"/>
</dbReference>
<dbReference type="EC" id="2.5.1.19" evidence="21"/>
<feature type="binding site" evidence="21">
    <location>
        <position position="212"/>
    </location>
    <ligand>
        <name>7-phospho-2-dehydro-3-deoxy-D-arabino-heptonate</name>
        <dbReference type="ChEBI" id="CHEBI:58394"/>
    </ligand>
</feature>
<feature type="region of interest" description="Shikimate dehydrogenase" evidence="21">
    <location>
        <begin position="1394"/>
        <end position="1687"/>
    </location>
</feature>
<dbReference type="InterPro" id="IPR031322">
    <property type="entry name" value="Shikimate/glucono_kinase"/>
</dbReference>
<keyword evidence="13 21" id="KW-0521">NADP</keyword>
<dbReference type="Pfam" id="PF01761">
    <property type="entry name" value="DHQ_synthase"/>
    <property type="match status" value="1"/>
</dbReference>
<keyword evidence="30" id="KW-1185">Reference proteome</keyword>
<dbReference type="Gene3D" id="3.40.50.720">
    <property type="entry name" value="NAD(P)-binding Rossmann-like Domain"/>
    <property type="match status" value="1"/>
</dbReference>
<dbReference type="STRING" id="329046.A0A1Y2D1Z3"/>
<comment type="pathway">
    <text evidence="3 21 22">Metabolic intermediate biosynthesis; chorismate biosynthesis; chorismate from D-erythrose 4-phosphate and phosphoenolpyruvate: step 5/7.</text>
</comment>
<keyword evidence="11 21" id="KW-0862">Zinc</keyword>
<comment type="similarity">
    <text evidence="21">In the N-terminal section; belongs to the sugar phosphate cyclases superfamily. Dehydroquinate synthase family.</text>
</comment>
<dbReference type="GO" id="GO:0005737">
    <property type="term" value="C:cytoplasm"/>
    <property type="evidence" value="ECO:0007669"/>
    <property type="project" value="UniProtKB-SubCell"/>
</dbReference>
<evidence type="ECO:0000256" key="22">
    <source>
        <dbReference type="PIRNR" id="PIRNR000514"/>
    </source>
</evidence>
<dbReference type="PANTHER" id="PTHR21090:SF5">
    <property type="entry name" value="PENTAFUNCTIONAL AROM POLYPEPTIDE"/>
    <property type="match status" value="1"/>
</dbReference>
<dbReference type="GO" id="GO:0003855">
    <property type="term" value="F:3-dehydroquinate dehydratase activity"/>
    <property type="evidence" value="ECO:0007669"/>
    <property type="project" value="UniProtKB-UniRule"/>
</dbReference>
<dbReference type="SUPFAM" id="SSF52540">
    <property type="entry name" value="P-loop containing nucleoside triphosphate hydrolases"/>
    <property type="match status" value="1"/>
</dbReference>
<comment type="catalytic activity">
    <reaction evidence="19 21 22">
        <text>shikimate + ATP = 3-phosphoshikimate + ADP + H(+)</text>
        <dbReference type="Rhea" id="RHEA:13121"/>
        <dbReference type="ChEBI" id="CHEBI:15378"/>
        <dbReference type="ChEBI" id="CHEBI:30616"/>
        <dbReference type="ChEBI" id="CHEBI:36208"/>
        <dbReference type="ChEBI" id="CHEBI:145989"/>
        <dbReference type="ChEBI" id="CHEBI:456216"/>
        <dbReference type="EC" id="2.7.1.71"/>
    </reaction>
</comment>
<feature type="binding site" evidence="21">
    <location>
        <begin position="174"/>
        <end position="176"/>
    </location>
    <ligand>
        <name>NAD(+)</name>
        <dbReference type="ChEBI" id="CHEBI:57540"/>
    </ligand>
</feature>
<comment type="catalytic activity">
    <reaction evidence="21 22">
        <text>3-dehydroquinate = 3-dehydroshikimate + H2O</text>
        <dbReference type="Rhea" id="RHEA:21096"/>
        <dbReference type="ChEBI" id="CHEBI:15377"/>
        <dbReference type="ChEBI" id="CHEBI:16630"/>
        <dbReference type="ChEBI" id="CHEBI:32364"/>
        <dbReference type="EC" id="4.2.1.10"/>
    </reaction>
</comment>
<keyword evidence="10 21" id="KW-0418">Kinase</keyword>
<comment type="function">
    <text evidence="20 21 22">The AROM polypeptide catalyzes 5 consecutive enzymatic reactions in prechorismate polyaromatic amino acid biosynthesis.</text>
</comment>